<evidence type="ECO:0000259" key="2">
    <source>
        <dbReference type="Pfam" id="PF12770"/>
    </source>
</evidence>
<dbReference type="EMBL" id="CAJB01000434">
    <property type="protein sequence ID" value="CCH80504.1"/>
    <property type="molecule type" value="Genomic_DNA"/>
</dbReference>
<accession>A0A077M8Y9</accession>
<sequence length="623" mass="63074">MRAARAGLRAVHRRQAVLGATDLRVSTARYGERLGALGVSLALDGGHPRTVFAWAERSRAGSVVRRALPPEDPAYTAALVELRRRSHDLVDAQLSGEPTAALRAAAARAERAVVAASRSAHGSGASSSDGEVSPSELVVALADRALVEYVRDGSELYAVAVVSGRWRLVPLGAVDPISRLADQVGFGLRRAASVREPGTVTLTGTAAGGRDGAGTGAVSAGEAGGSGGVDAAGEEGAREGLRSDSISGEGDGGGKARVASSGESGEIDQAGKARAASSVEAGGSGGVDAAGEEGAREGLRSDSMSGEGDRGGKARVASSGEAGGSGEVGEGLARVVRAGVDGATADAARLLEERLLGPLGDLGGRDLVVIPTGVLHSVAWGVLPRLEHRPVTVAPSARAWLRAQRAMPSRDRHARTVVVAGPGLPGAAKEVARLGVAYRAIGSSGRPTTTPERADTPWDTTAPARHTTEALDGTDATVHQVLLALDGADTAHIAAHGILRADNPQFSALELVDGPLTVYDLERLRTPPRLMVLPACRSGVHAVLAGDEVMGLVASLLAMGTADVIAPVAVVDDAATTEVMVALHERLRAGDRPDVALAAVRFAVSGASPTTRAAAAAFTCHGG</sequence>
<feature type="domain" description="CHAT" evidence="2">
    <location>
        <begin position="347"/>
        <end position="606"/>
    </location>
</feature>
<feature type="region of interest" description="Disordered" evidence="1">
    <location>
        <begin position="442"/>
        <end position="461"/>
    </location>
</feature>
<dbReference type="Pfam" id="PF12770">
    <property type="entry name" value="CHAT"/>
    <property type="match status" value="1"/>
</dbReference>
<dbReference type="OrthoDB" id="9761935at2"/>
<dbReference type="STRING" id="1194083.BN12_980001"/>
<comment type="caution">
    <text evidence="3">The sequence shown here is derived from an EMBL/GenBank/DDBJ whole genome shotgun (WGS) entry which is preliminary data.</text>
</comment>
<evidence type="ECO:0000313" key="4">
    <source>
        <dbReference type="Proteomes" id="UP000035721"/>
    </source>
</evidence>
<evidence type="ECO:0000313" key="3">
    <source>
        <dbReference type="EMBL" id="CCH80504.1"/>
    </source>
</evidence>
<dbReference type="AlphaFoldDB" id="A0A077M8Y9"/>
<protein>
    <recommendedName>
        <fullName evidence="2">CHAT domain-containing protein</fullName>
    </recommendedName>
</protein>
<dbReference type="InterPro" id="IPR024983">
    <property type="entry name" value="CHAT_dom"/>
</dbReference>
<feature type="compositionally biased region" description="Gly residues" evidence="1">
    <location>
        <begin position="206"/>
        <end position="215"/>
    </location>
</feature>
<dbReference type="Proteomes" id="UP000035721">
    <property type="component" value="Unassembled WGS sequence"/>
</dbReference>
<keyword evidence="4" id="KW-1185">Reference proteome</keyword>
<organism evidence="3 4">
    <name type="scientific">Nostocoides japonicum T1-X7</name>
    <dbReference type="NCBI Taxonomy" id="1194083"/>
    <lineage>
        <taxon>Bacteria</taxon>
        <taxon>Bacillati</taxon>
        <taxon>Actinomycetota</taxon>
        <taxon>Actinomycetes</taxon>
        <taxon>Micrococcales</taxon>
        <taxon>Intrasporangiaceae</taxon>
        <taxon>Nostocoides</taxon>
    </lineage>
</organism>
<gene>
    <name evidence="3" type="ORF">BN12_980001</name>
</gene>
<proteinExistence type="predicted"/>
<name>A0A077M8Y9_9MICO</name>
<feature type="region of interest" description="Disordered" evidence="1">
    <location>
        <begin position="201"/>
        <end position="327"/>
    </location>
</feature>
<evidence type="ECO:0000256" key="1">
    <source>
        <dbReference type="SAM" id="MobiDB-lite"/>
    </source>
</evidence>
<reference evidence="3 4" key="1">
    <citation type="journal article" date="2013" name="ISME J.">
        <title>A metabolic model for members of the genus Tetrasphaera involved in enhanced biological phosphorus removal.</title>
        <authorList>
            <person name="Kristiansen R."/>
            <person name="Nguyen H.T.T."/>
            <person name="Saunders A.M."/>
            <person name="Nielsen J.L."/>
            <person name="Wimmer R."/>
            <person name="Le V.Q."/>
            <person name="McIlroy S.J."/>
            <person name="Petrovski S."/>
            <person name="Seviour R.J."/>
            <person name="Calteau A."/>
            <person name="Nielsen K.L."/>
            <person name="Nielsen P.H."/>
        </authorList>
    </citation>
    <scope>NUCLEOTIDE SEQUENCE [LARGE SCALE GENOMIC DNA]</scope>
    <source>
        <strain evidence="3 4">T1-X7</strain>
    </source>
</reference>